<feature type="non-terminal residue" evidence="1">
    <location>
        <position position="122"/>
    </location>
</feature>
<sequence>MRSLKGVAAESVKGFSIVAENYESVLSTLKERFGHSRLILDAHMRGLIHLPRLSAEDATSMRVFYDKVVGHPLDAHMRGLIHLPRLSAEDATSMRVFYDKVVGHVRSVESMGEKYSSETLAP</sequence>
<keyword evidence="2" id="KW-1185">Reference proteome</keyword>
<protein>
    <submittedName>
        <fullName evidence="1">Uncharacterized protein</fullName>
    </submittedName>
</protein>
<dbReference type="Proteomes" id="UP001152795">
    <property type="component" value="Unassembled WGS sequence"/>
</dbReference>
<gene>
    <name evidence="1" type="ORF">PACLA_8A000609</name>
</gene>
<dbReference type="InterPro" id="IPR005312">
    <property type="entry name" value="DUF1759"/>
</dbReference>
<evidence type="ECO:0000313" key="1">
    <source>
        <dbReference type="EMBL" id="CAB3993897.1"/>
    </source>
</evidence>
<proteinExistence type="predicted"/>
<organism evidence="1 2">
    <name type="scientific">Paramuricea clavata</name>
    <name type="common">Red gorgonian</name>
    <name type="synonym">Violescent sea-whip</name>
    <dbReference type="NCBI Taxonomy" id="317549"/>
    <lineage>
        <taxon>Eukaryota</taxon>
        <taxon>Metazoa</taxon>
        <taxon>Cnidaria</taxon>
        <taxon>Anthozoa</taxon>
        <taxon>Octocorallia</taxon>
        <taxon>Malacalcyonacea</taxon>
        <taxon>Plexauridae</taxon>
        <taxon>Paramuricea</taxon>
    </lineage>
</organism>
<comment type="caution">
    <text evidence="1">The sequence shown here is derived from an EMBL/GenBank/DDBJ whole genome shotgun (WGS) entry which is preliminary data.</text>
</comment>
<reference evidence="1" key="1">
    <citation type="submission" date="2020-04" db="EMBL/GenBank/DDBJ databases">
        <authorList>
            <person name="Alioto T."/>
            <person name="Alioto T."/>
            <person name="Gomez Garrido J."/>
        </authorList>
    </citation>
    <scope>NUCLEOTIDE SEQUENCE</scope>
    <source>
        <strain evidence="1">A484AB</strain>
    </source>
</reference>
<dbReference type="EMBL" id="CACRXK020002351">
    <property type="protein sequence ID" value="CAB3993897.1"/>
    <property type="molecule type" value="Genomic_DNA"/>
</dbReference>
<dbReference type="Pfam" id="PF03564">
    <property type="entry name" value="DUF1759"/>
    <property type="match status" value="1"/>
</dbReference>
<name>A0A6S7HE54_PARCT</name>
<evidence type="ECO:0000313" key="2">
    <source>
        <dbReference type="Proteomes" id="UP001152795"/>
    </source>
</evidence>
<accession>A0A6S7HE54</accession>
<dbReference type="AlphaFoldDB" id="A0A6S7HE54"/>